<proteinExistence type="predicted"/>
<dbReference type="PROSITE" id="PS50931">
    <property type="entry name" value="HTH_LYSR"/>
    <property type="match status" value="1"/>
</dbReference>
<dbReference type="InterPro" id="IPR036390">
    <property type="entry name" value="WH_DNA-bd_sf"/>
</dbReference>
<dbReference type="Gene3D" id="1.10.10.10">
    <property type="entry name" value="Winged helix-like DNA-binding domain superfamily/Winged helix DNA-binding domain"/>
    <property type="match status" value="1"/>
</dbReference>
<feature type="region of interest" description="Disordered" evidence="1">
    <location>
        <begin position="1"/>
        <end position="63"/>
    </location>
</feature>
<dbReference type="AlphaFoldDB" id="A0A5N0VAB7"/>
<keyword evidence="4" id="KW-1185">Reference proteome</keyword>
<dbReference type="InterPro" id="IPR036388">
    <property type="entry name" value="WH-like_DNA-bd_sf"/>
</dbReference>
<feature type="compositionally biased region" description="Polar residues" evidence="1">
    <location>
        <begin position="1"/>
        <end position="21"/>
    </location>
</feature>
<dbReference type="Proteomes" id="UP000319769">
    <property type="component" value="Unassembled WGS sequence"/>
</dbReference>
<gene>
    <name evidence="3" type="ORF">FPZ12_009340</name>
</gene>
<evidence type="ECO:0000313" key="3">
    <source>
        <dbReference type="EMBL" id="KAA9163329.1"/>
    </source>
</evidence>
<sequence length="63" mass="7101">MTQAALLLHSSQPAVSHQLASTKRETRTPLLRREPRGVTLTPAGRSVIARSRARTLHDHPRRR</sequence>
<protein>
    <submittedName>
        <fullName evidence="3">LysR family transcriptional regulator</fullName>
    </submittedName>
</protein>
<name>A0A5N0VAB7_9PSEU</name>
<reference evidence="3" key="1">
    <citation type="submission" date="2019-09" db="EMBL/GenBank/DDBJ databases">
        <authorList>
            <person name="Teo W.F.A."/>
            <person name="Duangmal K."/>
        </authorList>
    </citation>
    <scope>NUCLEOTIDE SEQUENCE [LARGE SCALE GENOMIC DNA]</scope>
    <source>
        <strain evidence="3">K81G1</strain>
    </source>
</reference>
<dbReference type="OrthoDB" id="3673085at2"/>
<dbReference type="EMBL" id="VMNW02000010">
    <property type="protein sequence ID" value="KAA9163329.1"/>
    <property type="molecule type" value="Genomic_DNA"/>
</dbReference>
<dbReference type="GO" id="GO:0003700">
    <property type="term" value="F:DNA-binding transcription factor activity"/>
    <property type="evidence" value="ECO:0007669"/>
    <property type="project" value="InterPro"/>
</dbReference>
<dbReference type="InterPro" id="IPR000847">
    <property type="entry name" value="LysR_HTH_N"/>
</dbReference>
<evidence type="ECO:0000256" key="1">
    <source>
        <dbReference type="SAM" id="MobiDB-lite"/>
    </source>
</evidence>
<feature type="compositionally biased region" description="Basic residues" evidence="1">
    <location>
        <begin position="51"/>
        <end position="63"/>
    </location>
</feature>
<dbReference type="Pfam" id="PF00126">
    <property type="entry name" value="HTH_1"/>
    <property type="match status" value="1"/>
</dbReference>
<organism evidence="3 4">
    <name type="scientific">Amycolatopsis acidicola</name>
    <dbReference type="NCBI Taxonomy" id="2596893"/>
    <lineage>
        <taxon>Bacteria</taxon>
        <taxon>Bacillati</taxon>
        <taxon>Actinomycetota</taxon>
        <taxon>Actinomycetes</taxon>
        <taxon>Pseudonocardiales</taxon>
        <taxon>Pseudonocardiaceae</taxon>
        <taxon>Amycolatopsis</taxon>
    </lineage>
</organism>
<dbReference type="SUPFAM" id="SSF46785">
    <property type="entry name" value="Winged helix' DNA-binding domain"/>
    <property type="match status" value="1"/>
</dbReference>
<accession>A0A5N0VAB7</accession>
<feature type="compositionally biased region" description="Basic and acidic residues" evidence="1">
    <location>
        <begin position="22"/>
        <end position="36"/>
    </location>
</feature>
<comment type="caution">
    <text evidence="3">The sequence shown here is derived from an EMBL/GenBank/DDBJ whole genome shotgun (WGS) entry which is preliminary data.</text>
</comment>
<evidence type="ECO:0000259" key="2">
    <source>
        <dbReference type="PROSITE" id="PS50931"/>
    </source>
</evidence>
<evidence type="ECO:0000313" key="4">
    <source>
        <dbReference type="Proteomes" id="UP000319769"/>
    </source>
</evidence>
<feature type="domain" description="HTH lysR-type" evidence="2">
    <location>
        <begin position="1"/>
        <end position="41"/>
    </location>
</feature>